<dbReference type="InterPro" id="IPR047192">
    <property type="entry name" value="Euk_RPA1_DBD_C"/>
</dbReference>
<gene>
    <name evidence="3" type="ORF">Bca52824_038219</name>
</gene>
<feature type="domain" description="Replication protein A 70 kDa DNA-binding subunit B/D first OB fold" evidence="2">
    <location>
        <begin position="1"/>
        <end position="66"/>
    </location>
</feature>
<feature type="region of interest" description="Disordered" evidence="1">
    <location>
        <begin position="500"/>
        <end position="559"/>
    </location>
</feature>
<dbReference type="AlphaFoldDB" id="A0A8X7RRG9"/>
<dbReference type="Proteomes" id="UP000886595">
    <property type="component" value="Unassembled WGS sequence"/>
</dbReference>
<keyword evidence="4" id="KW-1185">Reference proteome</keyword>
<comment type="caution">
    <text evidence="3">The sequence shown here is derived from an EMBL/GenBank/DDBJ whole genome shotgun (WGS) entry which is preliminary data.</text>
</comment>
<sequence length="690" mass="76449">MVFVDSRVSDKIHGTVKKDEVVLFTHVLQHGQTKVLINFTVTHSSGSYRTTKHPYKVVFLPTTRVRICEALPYNMTGLEPVNYHAVLNGKLDPDFLVDVVGQVVVVSHIEVVSVNGKDTHKVSFAEDISDAVQLCSENTVICVLRFGKIKVWKDERSVSNAYNVSDVSVNPENMAEVQAFIRLLPKDDLALSIVDSKPLALANGVSEKDDFFAHTPRKTIAEVLESKQVEKCIVMATIAGIDSDMGWYYLSCKVCAKKIITVPNDNCDDGDEHDVLACNYYCPKCKNNSPKLLPRFFLLFVNLALQLLHQPCIELTGPITDEIQDPDVLPPILNDLKGKTFLFKIGIEKENFVYKHDTFKVLKIITNLGMINEFEAAQSPTGSLMIQSDSSGSTDLTPAKRTRTPIINLEEAFDHNSVTKMACNIKVKKEKFEKQSGYPSKKRACREKSSSLIRKQESVKGNTKFSNRHGGHTNRMSPSVQNITQSTLSDIEVLINPTQTLCNEGPHSSGSTNLTDIPGPSSSAISVDSDSSDNDDDLWDCSSGEGVETRTDSDTCDDNSSEILKRQAQTKFELVSKAEKALAEMFGRLQNKKTPVADSAPIVSTQEKGDRDMSTRLQKKKTTVTVCAPIVSTKEKGDKGFTLVRSPSASLIKVKFQPLWFSCDVVVVHNLFRVILRQFERVEPGEGHGP</sequence>
<dbReference type="CDD" id="cd04476">
    <property type="entry name" value="RPA1_DBD_C"/>
    <property type="match status" value="1"/>
</dbReference>
<dbReference type="PANTHER" id="PTHR47165:SF4">
    <property type="entry name" value="OS03G0429900 PROTEIN"/>
    <property type="match status" value="1"/>
</dbReference>
<dbReference type="InterPro" id="IPR012340">
    <property type="entry name" value="NA-bd_OB-fold"/>
</dbReference>
<evidence type="ECO:0000256" key="1">
    <source>
        <dbReference type="SAM" id="MobiDB-lite"/>
    </source>
</evidence>
<feature type="compositionally biased region" description="Polar residues" evidence="1">
    <location>
        <begin position="500"/>
        <end position="515"/>
    </location>
</feature>
<dbReference type="EMBL" id="JAAMPC010000009">
    <property type="protein sequence ID" value="KAG2291550.1"/>
    <property type="molecule type" value="Genomic_DNA"/>
</dbReference>
<proteinExistence type="predicted"/>
<evidence type="ECO:0000313" key="3">
    <source>
        <dbReference type="EMBL" id="KAG2291550.1"/>
    </source>
</evidence>
<organism evidence="3 4">
    <name type="scientific">Brassica carinata</name>
    <name type="common">Ethiopian mustard</name>
    <name type="synonym">Abyssinian cabbage</name>
    <dbReference type="NCBI Taxonomy" id="52824"/>
    <lineage>
        <taxon>Eukaryota</taxon>
        <taxon>Viridiplantae</taxon>
        <taxon>Streptophyta</taxon>
        <taxon>Embryophyta</taxon>
        <taxon>Tracheophyta</taxon>
        <taxon>Spermatophyta</taxon>
        <taxon>Magnoliopsida</taxon>
        <taxon>eudicotyledons</taxon>
        <taxon>Gunneridae</taxon>
        <taxon>Pentapetalae</taxon>
        <taxon>rosids</taxon>
        <taxon>malvids</taxon>
        <taxon>Brassicales</taxon>
        <taxon>Brassicaceae</taxon>
        <taxon>Brassiceae</taxon>
        <taxon>Brassica</taxon>
    </lineage>
</organism>
<dbReference type="OrthoDB" id="1075194at2759"/>
<reference evidence="3 4" key="1">
    <citation type="submission" date="2020-02" db="EMBL/GenBank/DDBJ databases">
        <authorList>
            <person name="Ma Q."/>
            <person name="Huang Y."/>
            <person name="Song X."/>
            <person name="Pei D."/>
        </authorList>
    </citation>
    <scope>NUCLEOTIDE SEQUENCE [LARGE SCALE GENOMIC DNA]</scope>
    <source>
        <strain evidence="3">Sxm20200214</strain>
        <tissue evidence="3">Leaf</tissue>
    </source>
</reference>
<dbReference type="Gene3D" id="2.40.50.140">
    <property type="entry name" value="Nucleic acid-binding proteins"/>
    <property type="match status" value="2"/>
</dbReference>
<dbReference type="Pfam" id="PF02721">
    <property type="entry name" value="DUF223"/>
    <property type="match status" value="1"/>
</dbReference>
<evidence type="ECO:0000259" key="2">
    <source>
        <dbReference type="Pfam" id="PF02721"/>
    </source>
</evidence>
<dbReference type="InterPro" id="IPR003871">
    <property type="entry name" value="RFA1B/D_OB_1st"/>
</dbReference>
<feature type="compositionally biased region" description="Basic and acidic residues" evidence="1">
    <location>
        <begin position="446"/>
        <end position="458"/>
    </location>
</feature>
<dbReference type="SUPFAM" id="SSF50249">
    <property type="entry name" value="Nucleic acid-binding proteins"/>
    <property type="match status" value="2"/>
</dbReference>
<name>A0A8X7RRG9_BRACI</name>
<dbReference type="CDD" id="cd04481">
    <property type="entry name" value="RPA1_DBD_B_like"/>
    <property type="match status" value="1"/>
</dbReference>
<feature type="region of interest" description="Disordered" evidence="1">
    <location>
        <begin position="436"/>
        <end position="479"/>
    </location>
</feature>
<protein>
    <recommendedName>
        <fullName evidence="2">Replication protein A 70 kDa DNA-binding subunit B/D first OB fold domain-containing protein</fullName>
    </recommendedName>
</protein>
<evidence type="ECO:0000313" key="4">
    <source>
        <dbReference type="Proteomes" id="UP000886595"/>
    </source>
</evidence>
<accession>A0A8X7RRG9</accession>
<feature type="compositionally biased region" description="Acidic residues" evidence="1">
    <location>
        <begin position="530"/>
        <end position="539"/>
    </location>
</feature>
<dbReference type="PANTHER" id="PTHR47165">
    <property type="entry name" value="OS03G0429900 PROTEIN"/>
    <property type="match status" value="1"/>
</dbReference>
<dbReference type="CDD" id="cd04480">
    <property type="entry name" value="RPA1_DBD_A_like"/>
    <property type="match status" value="1"/>
</dbReference>